<keyword evidence="5" id="KW-1185">Reference proteome</keyword>
<dbReference type="InterPro" id="IPR000873">
    <property type="entry name" value="AMP-dep_synth/lig_dom"/>
</dbReference>
<keyword evidence="1" id="KW-0596">Phosphopantetheine</keyword>
<dbReference type="SUPFAM" id="SSF56801">
    <property type="entry name" value="Acetyl-CoA synthetase-like"/>
    <property type="match status" value="1"/>
</dbReference>
<protein>
    <submittedName>
        <fullName evidence="4">Non-ribosomal peptide synthetase component F</fullName>
    </submittedName>
</protein>
<name>A0A840Q5Y4_9PSEU</name>
<dbReference type="SUPFAM" id="SSF47336">
    <property type="entry name" value="ACP-like"/>
    <property type="match status" value="1"/>
</dbReference>
<dbReference type="InterPro" id="IPR042099">
    <property type="entry name" value="ANL_N_sf"/>
</dbReference>
<dbReference type="InterPro" id="IPR020845">
    <property type="entry name" value="AMP-binding_CS"/>
</dbReference>
<dbReference type="PANTHER" id="PTHR43767">
    <property type="entry name" value="LONG-CHAIN-FATTY-ACID--COA LIGASE"/>
    <property type="match status" value="1"/>
</dbReference>
<dbReference type="PROSITE" id="PS00012">
    <property type="entry name" value="PHOSPHOPANTETHEINE"/>
    <property type="match status" value="1"/>
</dbReference>
<sequence length="307" mass="32462">MSPVEPAVPPGEGELLLAVVREMVVERHSADAAAAATLDSGFDRELGLDSLALAELLSRVEGVFGVSLPVGTLGVIETPRDLLQAIRGASRTGVLHLRHGRYALPSPAERIPDTVATVTGALAWHVGVHPDRQHVRIVHEEADEVLSYRDLQRSAARVAAGLQSRELRLGDAVALMLPTGRDYFASFAGVLLAGGVPVPIYPPMRRSQLADHLRRQVAILDNARATLLVTDPGAARLGRLVRGHVASLRHVVTPVELAEDGAANEVGRDAADVALLQYTSGSTGNPKGVVLTHANLLSNIRAMAQAA</sequence>
<dbReference type="InterPro" id="IPR009081">
    <property type="entry name" value="PP-bd_ACP"/>
</dbReference>
<proteinExistence type="predicted"/>
<feature type="domain" description="Carrier" evidence="3">
    <location>
        <begin position="14"/>
        <end position="90"/>
    </location>
</feature>
<evidence type="ECO:0000256" key="2">
    <source>
        <dbReference type="ARBA" id="ARBA00022553"/>
    </source>
</evidence>
<organism evidence="4 5">
    <name type="scientific">Saccharopolyspora phatthalungensis</name>
    <dbReference type="NCBI Taxonomy" id="664693"/>
    <lineage>
        <taxon>Bacteria</taxon>
        <taxon>Bacillati</taxon>
        <taxon>Actinomycetota</taxon>
        <taxon>Actinomycetes</taxon>
        <taxon>Pseudonocardiales</taxon>
        <taxon>Pseudonocardiaceae</taxon>
        <taxon>Saccharopolyspora</taxon>
    </lineage>
</organism>
<dbReference type="Gene3D" id="1.10.1200.10">
    <property type="entry name" value="ACP-like"/>
    <property type="match status" value="1"/>
</dbReference>
<dbReference type="InterPro" id="IPR036736">
    <property type="entry name" value="ACP-like_sf"/>
</dbReference>
<keyword evidence="2" id="KW-0597">Phosphoprotein</keyword>
<gene>
    <name evidence="4" type="ORF">BJ970_003568</name>
</gene>
<dbReference type="Pfam" id="PF00501">
    <property type="entry name" value="AMP-binding"/>
    <property type="match status" value="1"/>
</dbReference>
<dbReference type="Proteomes" id="UP000584374">
    <property type="component" value="Unassembled WGS sequence"/>
</dbReference>
<reference evidence="4 5" key="1">
    <citation type="submission" date="2020-08" db="EMBL/GenBank/DDBJ databases">
        <title>Sequencing the genomes of 1000 actinobacteria strains.</title>
        <authorList>
            <person name="Klenk H.-P."/>
        </authorList>
    </citation>
    <scope>NUCLEOTIDE SEQUENCE [LARGE SCALE GENOMIC DNA]</scope>
    <source>
        <strain evidence="4 5">DSM 45584</strain>
    </source>
</reference>
<dbReference type="Pfam" id="PF00550">
    <property type="entry name" value="PP-binding"/>
    <property type="match status" value="1"/>
</dbReference>
<evidence type="ECO:0000313" key="5">
    <source>
        <dbReference type="Proteomes" id="UP000584374"/>
    </source>
</evidence>
<evidence type="ECO:0000259" key="3">
    <source>
        <dbReference type="PROSITE" id="PS50075"/>
    </source>
</evidence>
<dbReference type="InterPro" id="IPR006162">
    <property type="entry name" value="Ppantetheine_attach_site"/>
</dbReference>
<dbReference type="PROSITE" id="PS00455">
    <property type="entry name" value="AMP_BINDING"/>
    <property type="match status" value="1"/>
</dbReference>
<dbReference type="InterPro" id="IPR050237">
    <property type="entry name" value="ATP-dep_AMP-bd_enzyme"/>
</dbReference>
<dbReference type="AlphaFoldDB" id="A0A840Q5Y4"/>
<dbReference type="Gene3D" id="3.40.50.12780">
    <property type="entry name" value="N-terminal domain of ligase-like"/>
    <property type="match status" value="1"/>
</dbReference>
<evidence type="ECO:0000256" key="1">
    <source>
        <dbReference type="ARBA" id="ARBA00022450"/>
    </source>
</evidence>
<dbReference type="PROSITE" id="PS50075">
    <property type="entry name" value="CARRIER"/>
    <property type="match status" value="1"/>
</dbReference>
<dbReference type="EMBL" id="JACHIW010000001">
    <property type="protein sequence ID" value="MBB5156034.1"/>
    <property type="molecule type" value="Genomic_DNA"/>
</dbReference>
<comment type="caution">
    <text evidence="4">The sequence shown here is derived from an EMBL/GenBank/DDBJ whole genome shotgun (WGS) entry which is preliminary data.</text>
</comment>
<evidence type="ECO:0000313" key="4">
    <source>
        <dbReference type="EMBL" id="MBB5156034.1"/>
    </source>
</evidence>
<dbReference type="PANTHER" id="PTHR43767:SF12">
    <property type="entry name" value="AMP-DEPENDENT SYNTHETASE AND LIGASE"/>
    <property type="match status" value="1"/>
</dbReference>
<accession>A0A840Q5Y4</accession>